<feature type="domain" description="Nudix hydrolase" evidence="2">
    <location>
        <begin position="2"/>
        <end position="133"/>
    </location>
</feature>
<dbReference type="InterPro" id="IPR020084">
    <property type="entry name" value="NUDIX_hydrolase_CS"/>
</dbReference>
<gene>
    <name evidence="3" type="ORF">UFOPK2754_00690</name>
    <name evidence="4" type="ORF">UFOPK3139_03208</name>
    <name evidence="5" type="ORF">UFOPK3543_00795</name>
    <name evidence="6" type="ORF">UFOPK3967_02016</name>
</gene>
<dbReference type="InterPro" id="IPR020476">
    <property type="entry name" value="Nudix_hydrolase"/>
</dbReference>
<dbReference type="SUPFAM" id="SSF55811">
    <property type="entry name" value="Nudix"/>
    <property type="match status" value="1"/>
</dbReference>
<dbReference type="EMBL" id="CAFBOS010000137">
    <property type="protein sequence ID" value="CAB5006750.1"/>
    <property type="molecule type" value="Genomic_DNA"/>
</dbReference>
<sequence>MTPQVCVGAIAIHAGRLLLIQRTNPPSAGEWSVPGGRVEPEELLIEAVVRELREETGLEGVCDAFIGVAERISEHGHFVILDYAVTVLDDRVPHAAGDASLAAWVPLEDVCELPLADGLAEFLHDHGILRTIV</sequence>
<organism evidence="3">
    <name type="scientific">freshwater metagenome</name>
    <dbReference type="NCBI Taxonomy" id="449393"/>
    <lineage>
        <taxon>unclassified sequences</taxon>
        <taxon>metagenomes</taxon>
        <taxon>ecological metagenomes</taxon>
    </lineage>
</organism>
<dbReference type="GO" id="GO:0016787">
    <property type="term" value="F:hydrolase activity"/>
    <property type="evidence" value="ECO:0007669"/>
    <property type="project" value="UniProtKB-KW"/>
</dbReference>
<evidence type="ECO:0000313" key="5">
    <source>
        <dbReference type="EMBL" id="CAB4899748.1"/>
    </source>
</evidence>
<dbReference type="InterPro" id="IPR015797">
    <property type="entry name" value="NUDIX_hydrolase-like_dom_sf"/>
</dbReference>
<dbReference type="EMBL" id="CAEZYR010000017">
    <property type="protein sequence ID" value="CAB4734107.1"/>
    <property type="molecule type" value="Genomic_DNA"/>
</dbReference>
<name>A0A6J6SHN7_9ZZZZ</name>
<evidence type="ECO:0000313" key="6">
    <source>
        <dbReference type="EMBL" id="CAB5006750.1"/>
    </source>
</evidence>
<dbReference type="CDD" id="cd04673">
    <property type="entry name" value="NUDIX_ADPRase"/>
    <property type="match status" value="1"/>
</dbReference>
<dbReference type="InterPro" id="IPR000086">
    <property type="entry name" value="NUDIX_hydrolase_dom"/>
</dbReference>
<dbReference type="EMBL" id="CAFBMH010000019">
    <property type="protein sequence ID" value="CAB4899748.1"/>
    <property type="molecule type" value="Genomic_DNA"/>
</dbReference>
<accession>A0A6J6SHN7</accession>
<evidence type="ECO:0000313" key="4">
    <source>
        <dbReference type="EMBL" id="CAB4836763.1"/>
    </source>
</evidence>
<dbReference type="EMBL" id="CAFABA010000231">
    <property type="protein sequence ID" value="CAB4836763.1"/>
    <property type="molecule type" value="Genomic_DNA"/>
</dbReference>
<evidence type="ECO:0000313" key="3">
    <source>
        <dbReference type="EMBL" id="CAB4734107.1"/>
    </source>
</evidence>
<keyword evidence="1" id="KW-0378">Hydrolase</keyword>
<dbReference type="Pfam" id="PF00293">
    <property type="entry name" value="NUDIX"/>
    <property type="match status" value="1"/>
</dbReference>
<dbReference type="PANTHER" id="PTHR43736:SF1">
    <property type="entry name" value="DIHYDRONEOPTERIN TRIPHOSPHATE DIPHOSPHATASE"/>
    <property type="match status" value="1"/>
</dbReference>
<dbReference type="PROSITE" id="PS00893">
    <property type="entry name" value="NUDIX_BOX"/>
    <property type="match status" value="1"/>
</dbReference>
<dbReference type="PANTHER" id="PTHR43736">
    <property type="entry name" value="ADP-RIBOSE PYROPHOSPHATASE"/>
    <property type="match status" value="1"/>
</dbReference>
<dbReference type="PROSITE" id="PS51462">
    <property type="entry name" value="NUDIX"/>
    <property type="match status" value="1"/>
</dbReference>
<reference evidence="3" key="1">
    <citation type="submission" date="2020-05" db="EMBL/GenBank/DDBJ databases">
        <authorList>
            <person name="Chiriac C."/>
            <person name="Salcher M."/>
            <person name="Ghai R."/>
            <person name="Kavagutti S V."/>
        </authorList>
    </citation>
    <scope>NUCLEOTIDE SEQUENCE</scope>
</reference>
<dbReference type="PRINTS" id="PR00502">
    <property type="entry name" value="NUDIXFAMILY"/>
</dbReference>
<dbReference type="Gene3D" id="3.90.79.10">
    <property type="entry name" value="Nucleoside Triphosphate Pyrophosphohydrolase"/>
    <property type="match status" value="1"/>
</dbReference>
<proteinExistence type="predicted"/>
<protein>
    <submittedName>
        <fullName evidence="3">Unannotated protein</fullName>
    </submittedName>
</protein>
<evidence type="ECO:0000256" key="1">
    <source>
        <dbReference type="ARBA" id="ARBA00022801"/>
    </source>
</evidence>
<evidence type="ECO:0000259" key="2">
    <source>
        <dbReference type="PROSITE" id="PS51462"/>
    </source>
</evidence>
<dbReference type="AlphaFoldDB" id="A0A6J6SHN7"/>